<sequence length="444" mass="50648">MTPNINLENLQAEISDTNAPSDYLPVKTNYNECNWNIVAGYFLSFACGVELNKYSKEDLEQDCKDELLSRQVSEEYFGVLRKAYFETDGYLNLAPKNLLLHTQDDQKSKVNSASKKVATALSTLLGDQEIQLSNAEDNHFIAELISSTLASKFTQKSQNGRPKPYLPFLYERFLGDLCFLIKKPTYFVENIANLLALYNFLHISQLALNLKEWKSGEPSSKPLFFIIENERVSSERSNVIDMGWNSFASASRNLFPILSILQTIQSKDNKKPLWQLFIEINASAEKQKYIDAIDDFSSRFIEARKLRNMTFEASTNVEESIEQLVDLALAQFDKRFADPSTTRYQANEKVVAALKEHTAKGFVKARGRIGNILVLSLDNLLLLTNLIIGTRNQLRFDELIDEFKGRGIYFDESSEEKLIEIFERIGNVERKSDSGDDLNVRQTI</sequence>
<evidence type="ECO:0000313" key="1">
    <source>
        <dbReference type="EMBL" id="MCW8107124.1"/>
    </source>
</evidence>
<dbReference type="Proteomes" id="UP001142810">
    <property type="component" value="Unassembled WGS sequence"/>
</dbReference>
<dbReference type="RefSeq" id="WP_265615825.1">
    <property type="nucleotide sequence ID" value="NZ_JAPFRD010000002.1"/>
</dbReference>
<proteinExistence type="predicted"/>
<keyword evidence="2" id="KW-1185">Reference proteome</keyword>
<comment type="caution">
    <text evidence="1">The sequence shown here is derived from an EMBL/GenBank/DDBJ whole genome shotgun (WGS) entry which is preliminary data.</text>
</comment>
<dbReference type="NCBIfam" id="TIGR03236">
    <property type="entry name" value="dnd_assoc_1"/>
    <property type="match status" value="1"/>
</dbReference>
<organism evidence="1 2">
    <name type="scientific">Alteromonas aquimaris</name>
    <dbReference type="NCBI Taxonomy" id="2998417"/>
    <lineage>
        <taxon>Bacteria</taxon>
        <taxon>Pseudomonadati</taxon>
        <taxon>Pseudomonadota</taxon>
        <taxon>Gammaproteobacteria</taxon>
        <taxon>Alteromonadales</taxon>
        <taxon>Alteromonadaceae</taxon>
        <taxon>Alteromonas/Salinimonas group</taxon>
        <taxon>Alteromonas</taxon>
    </lineage>
</organism>
<accession>A0ABT3P2X7</accession>
<evidence type="ECO:0000313" key="2">
    <source>
        <dbReference type="Proteomes" id="UP001142810"/>
    </source>
</evidence>
<protein>
    <submittedName>
        <fullName evidence="1">DNA phosphorothioation-dependent restriction protein DptG</fullName>
    </submittedName>
</protein>
<dbReference type="EMBL" id="JAPFRD010000002">
    <property type="protein sequence ID" value="MCW8107124.1"/>
    <property type="molecule type" value="Genomic_DNA"/>
</dbReference>
<gene>
    <name evidence="1" type="primary">dptG</name>
    <name evidence="1" type="ORF">OPS25_01225</name>
</gene>
<name>A0ABT3P2X7_9ALTE</name>
<reference evidence="1" key="1">
    <citation type="submission" date="2022-11" db="EMBL/GenBank/DDBJ databases">
        <title>Alteromonas sp. nov., isolated from sea water of the Qingdao.</title>
        <authorList>
            <person name="Wang Q."/>
        </authorList>
    </citation>
    <scope>NUCLEOTIDE SEQUENCE</scope>
    <source>
        <strain evidence="1">ASW11-7</strain>
    </source>
</reference>
<dbReference type="InterPro" id="IPR017645">
    <property type="entry name" value="Dnd_assoc_1"/>
</dbReference>